<gene>
    <name evidence="1" type="ORF">J2Z37_004764</name>
</gene>
<dbReference type="PANTHER" id="PTHR38433:SF1">
    <property type="entry name" value="DUF1641 DOMAIN-CONTAINING PROTEIN"/>
    <property type="match status" value="1"/>
</dbReference>
<reference evidence="1 2" key="1">
    <citation type="submission" date="2021-03" db="EMBL/GenBank/DDBJ databases">
        <title>Genomic Encyclopedia of Type Strains, Phase IV (KMG-IV): sequencing the most valuable type-strain genomes for metagenomic binning, comparative biology and taxonomic classification.</title>
        <authorList>
            <person name="Goeker M."/>
        </authorList>
    </citation>
    <scope>NUCLEOTIDE SEQUENCE [LARGE SCALE GENOMIC DNA]</scope>
    <source>
        <strain evidence="1 2">DSM 24738</strain>
    </source>
</reference>
<comment type="caution">
    <text evidence="1">The sequence shown here is derived from an EMBL/GenBank/DDBJ whole genome shotgun (WGS) entry which is preliminary data.</text>
</comment>
<dbReference type="PANTHER" id="PTHR38433">
    <property type="match status" value="1"/>
</dbReference>
<sequence length="165" mass="18230">MAKPIREVKRTDPTAQELETEALADLLKVIAEHRESIKDLLAIVGYLEEMGVLAALKGLLEQRNEVGVIALNQLNQPKMYHLLKNLVTMVQLMGSMDPVHIEKMGKGLSQGLETMNERSEQGRVPSLWDLAKSVRDPSVRTSMATMIGLLQGMGDSLKKDSSAIH</sequence>
<dbReference type="RefSeq" id="WP_209812727.1">
    <property type="nucleotide sequence ID" value="NZ_JAGGKT010000026.1"/>
</dbReference>
<name>A0ABS4GWU4_9BACL</name>
<organism evidence="1 2">
    <name type="scientific">Ammoniphilus resinae</name>
    <dbReference type="NCBI Taxonomy" id="861532"/>
    <lineage>
        <taxon>Bacteria</taxon>
        <taxon>Bacillati</taxon>
        <taxon>Bacillota</taxon>
        <taxon>Bacilli</taxon>
        <taxon>Bacillales</taxon>
        <taxon>Paenibacillaceae</taxon>
        <taxon>Aneurinibacillus group</taxon>
        <taxon>Ammoniphilus</taxon>
    </lineage>
</organism>
<evidence type="ECO:0000313" key="2">
    <source>
        <dbReference type="Proteomes" id="UP001519343"/>
    </source>
</evidence>
<dbReference type="EMBL" id="JAGGKT010000026">
    <property type="protein sequence ID" value="MBP1934744.1"/>
    <property type="molecule type" value="Genomic_DNA"/>
</dbReference>
<dbReference type="Proteomes" id="UP001519343">
    <property type="component" value="Unassembled WGS sequence"/>
</dbReference>
<protein>
    <submittedName>
        <fullName evidence="1">Uncharacterized protein YjgD (DUF1641 family)</fullName>
    </submittedName>
</protein>
<accession>A0ABS4GWU4</accession>
<proteinExistence type="predicted"/>
<evidence type="ECO:0000313" key="1">
    <source>
        <dbReference type="EMBL" id="MBP1934744.1"/>
    </source>
</evidence>
<keyword evidence="2" id="KW-1185">Reference proteome</keyword>